<proteinExistence type="predicted"/>
<dbReference type="AlphaFoldDB" id="A0A2S2QIX6"/>
<name>A0A2S2QIX6_9HEMI</name>
<organism evidence="1">
    <name type="scientific">Sipha flava</name>
    <name type="common">yellow sugarcane aphid</name>
    <dbReference type="NCBI Taxonomy" id="143950"/>
    <lineage>
        <taxon>Eukaryota</taxon>
        <taxon>Metazoa</taxon>
        <taxon>Ecdysozoa</taxon>
        <taxon>Arthropoda</taxon>
        <taxon>Hexapoda</taxon>
        <taxon>Insecta</taxon>
        <taxon>Pterygota</taxon>
        <taxon>Neoptera</taxon>
        <taxon>Paraneoptera</taxon>
        <taxon>Hemiptera</taxon>
        <taxon>Sternorrhyncha</taxon>
        <taxon>Aphidomorpha</taxon>
        <taxon>Aphidoidea</taxon>
        <taxon>Aphididae</taxon>
        <taxon>Sipha</taxon>
    </lineage>
</organism>
<dbReference type="EMBL" id="GGMS01008440">
    <property type="protein sequence ID" value="MBY77643.1"/>
    <property type="molecule type" value="Transcribed_RNA"/>
</dbReference>
<reference evidence="1" key="1">
    <citation type="submission" date="2018-04" db="EMBL/GenBank/DDBJ databases">
        <title>Transcriptome assembly of Sipha flava.</title>
        <authorList>
            <person name="Scully E.D."/>
            <person name="Geib S.M."/>
            <person name="Palmer N.A."/>
            <person name="Koch K."/>
            <person name="Bradshaw J."/>
            <person name="Heng-Moss T."/>
            <person name="Sarath G."/>
        </authorList>
    </citation>
    <scope>NUCLEOTIDE SEQUENCE</scope>
</reference>
<accession>A0A2S2QIX6</accession>
<evidence type="ECO:0000313" key="1">
    <source>
        <dbReference type="EMBL" id="MBY77643.1"/>
    </source>
</evidence>
<sequence length="113" mass="12925">MLLDCLFFDINFNRPIKSWQRIRTRTVKSIGLNNSINQSSVLKSLPVSIKALSYESVIFIFVSCCLRFVMKKAYKGYQSICLFCVSFINKSYCASIVLNNATTQKIKSLPIRP</sequence>
<protein>
    <submittedName>
        <fullName evidence="1">Uncharacterized protein</fullName>
    </submittedName>
</protein>
<gene>
    <name evidence="1" type="ORF">g.988</name>
</gene>